<dbReference type="EMBL" id="GBXM01068662">
    <property type="protein sequence ID" value="JAH39915.1"/>
    <property type="molecule type" value="Transcribed_RNA"/>
</dbReference>
<name>A0A0E9SGW9_ANGAN</name>
<proteinExistence type="predicted"/>
<sequence>MIKCQSLHLALDCEFREGRDIHSVPPASHLVSVDMATFTMLFCVLLSSFF</sequence>
<dbReference type="AlphaFoldDB" id="A0A0E9SGW9"/>
<reference evidence="1" key="1">
    <citation type="submission" date="2014-11" db="EMBL/GenBank/DDBJ databases">
        <authorList>
            <person name="Amaro Gonzalez C."/>
        </authorList>
    </citation>
    <scope>NUCLEOTIDE SEQUENCE</scope>
</reference>
<reference evidence="1" key="2">
    <citation type="journal article" date="2015" name="Fish Shellfish Immunol.">
        <title>Early steps in the European eel (Anguilla anguilla)-Vibrio vulnificus interaction in the gills: Role of the RtxA13 toxin.</title>
        <authorList>
            <person name="Callol A."/>
            <person name="Pajuelo D."/>
            <person name="Ebbesson L."/>
            <person name="Teles M."/>
            <person name="MacKenzie S."/>
            <person name="Amaro C."/>
        </authorList>
    </citation>
    <scope>NUCLEOTIDE SEQUENCE</scope>
</reference>
<evidence type="ECO:0000313" key="1">
    <source>
        <dbReference type="EMBL" id="JAH39915.1"/>
    </source>
</evidence>
<accession>A0A0E9SGW9</accession>
<protein>
    <submittedName>
        <fullName evidence="1">Uncharacterized protein</fullName>
    </submittedName>
</protein>
<organism evidence="1">
    <name type="scientific">Anguilla anguilla</name>
    <name type="common">European freshwater eel</name>
    <name type="synonym">Muraena anguilla</name>
    <dbReference type="NCBI Taxonomy" id="7936"/>
    <lineage>
        <taxon>Eukaryota</taxon>
        <taxon>Metazoa</taxon>
        <taxon>Chordata</taxon>
        <taxon>Craniata</taxon>
        <taxon>Vertebrata</taxon>
        <taxon>Euteleostomi</taxon>
        <taxon>Actinopterygii</taxon>
        <taxon>Neopterygii</taxon>
        <taxon>Teleostei</taxon>
        <taxon>Anguilliformes</taxon>
        <taxon>Anguillidae</taxon>
        <taxon>Anguilla</taxon>
    </lineage>
</organism>